<accession>A0ABV7FWB7</accession>
<evidence type="ECO:0000313" key="4">
    <source>
        <dbReference type="Proteomes" id="UP001595593"/>
    </source>
</evidence>
<dbReference type="Proteomes" id="UP001595593">
    <property type="component" value="Unassembled WGS sequence"/>
</dbReference>
<feature type="region of interest" description="Disordered" evidence="1">
    <location>
        <begin position="1"/>
        <end position="29"/>
    </location>
</feature>
<dbReference type="EMBL" id="JBHRTN010000007">
    <property type="protein sequence ID" value="MFC3124679.1"/>
    <property type="molecule type" value="Genomic_DNA"/>
</dbReference>
<evidence type="ECO:0000313" key="3">
    <source>
        <dbReference type="EMBL" id="MFC3124679.1"/>
    </source>
</evidence>
<reference evidence="4" key="1">
    <citation type="journal article" date="2019" name="Int. J. Syst. Evol. Microbiol.">
        <title>The Global Catalogue of Microorganisms (GCM) 10K type strain sequencing project: providing services to taxonomists for standard genome sequencing and annotation.</title>
        <authorList>
            <consortium name="The Broad Institute Genomics Platform"/>
            <consortium name="The Broad Institute Genome Sequencing Center for Infectious Disease"/>
            <person name="Wu L."/>
            <person name="Ma J."/>
        </authorList>
    </citation>
    <scope>NUCLEOTIDE SEQUENCE [LARGE SCALE GENOMIC DNA]</scope>
    <source>
        <strain evidence="4">KCTC 52094</strain>
    </source>
</reference>
<sequence>MAAMDPRSNDRPVLDMTPDGEFRGPTPRPTSWLDRLLVRLGGIAALIAFVAAGIVVAGIAIVFFAIALPVALVAGVIAFGSLWWRARRAGVDLRPFVAGMRRPRA</sequence>
<evidence type="ECO:0000256" key="2">
    <source>
        <dbReference type="SAM" id="Phobius"/>
    </source>
</evidence>
<proteinExistence type="predicted"/>
<organism evidence="3 4">
    <name type="scientific">Teichococcus globiformis</name>
    <dbReference type="NCBI Taxonomy" id="2307229"/>
    <lineage>
        <taxon>Bacteria</taxon>
        <taxon>Pseudomonadati</taxon>
        <taxon>Pseudomonadota</taxon>
        <taxon>Alphaproteobacteria</taxon>
        <taxon>Acetobacterales</taxon>
        <taxon>Roseomonadaceae</taxon>
        <taxon>Roseomonas</taxon>
    </lineage>
</organism>
<name>A0ABV7FWB7_9PROT</name>
<keyword evidence="2" id="KW-1133">Transmembrane helix</keyword>
<keyword evidence="2" id="KW-0812">Transmembrane</keyword>
<keyword evidence="2" id="KW-0472">Membrane</keyword>
<dbReference type="RefSeq" id="WP_379595093.1">
    <property type="nucleotide sequence ID" value="NZ_JBHRTN010000007.1"/>
</dbReference>
<protein>
    <submittedName>
        <fullName evidence="3">Uncharacterized protein</fullName>
    </submittedName>
</protein>
<gene>
    <name evidence="3" type="ORF">ACFOD4_06345</name>
</gene>
<feature type="transmembrane region" description="Helical" evidence="2">
    <location>
        <begin position="61"/>
        <end position="84"/>
    </location>
</feature>
<keyword evidence="4" id="KW-1185">Reference proteome</keyword>
<feature type="transmembrane region" description="Helical" evidence="2">
    <location>
        <begin position="36"/>
        <end position="55"/>
    </location>
</feature>
<evidence type="ECO:0000256" key="1">
    <source>
        <dbReference type="SAM" id="MobiDB-lite"/>
    </source>
</evidence>
<comment type="caution">
    <text evidence="3">The sequence shown here is derived from an EMBL/GenBank/DDBJ whole genome shotgun (WGS) entry which is preliminary data.</text>
</comment>